<gene>
    <name evidence="3" type="ORF">M408DRAFT_6047</name>
</gene>
<dbReference type="AlphaFoldDB" id="A0A0C2XXN3"/>
<evidence type="ECO:0000256" key="2">
    <source>
        <dbReference type="SAM" id="Phobius"/>
    </source>
</evidence>
<keyword evidence="4" id="KW-1185">Reference proteome</keyword>
<feature type="region of interest" description="Disordered" evidence="1">
    <location>
        <begin position="307"/>
        <end position="362"/>
    </location>
</feature>
<feature type="region of interest" description="Disordered" evidence="1">
    <location>
        <begin position="196"/>
        <end position="281"/>
    </location>
</feature>
<feature type="compositionally biased region" description="Low complexity" evidence="1">
    <location>
        <begin position="380"/>
        <end position="394"/>
    </location>
</feature>
<organism evidence="3 4">
    <name type="scientific">Serendipita vermifera MAFF 305830</name>
    <dbReference type="NCBI Taxonomy" id="933852"/>
    <lineage>
        <taxon>Eukaryota</taxon>
        <taxon>Fungi</taxon>
        <taxon>Dikarya</taxon>
        <taxon>Basidiomycota</taxon>
        <taxon>Agaricomycotina</taxon>
        <taxon>Agaricomycetes</taxon>
        <taxon>Sebacinales</taxon>
        <taxon>Serendipitaceae</taxon>
        <taxon>Serendipita</taxon>
    </lineage>
</organism>
<feature type="compositionally biased region" description="Polar residues" evidence="1">
    <location>
        <begin position="110"/>
        <end position="127"/>
    </location>
</feature>
<dbReference type="EMBL" id="KN824278">
    <property type="protein sequence ID" value="KIM33592.1"/>
    <property type="molecule type" value="Genomic_DNA"/>
</dbReference>
<feature type="compositionally biased region" description="Low complexity" evidence="1">
    <location>
        <begin position="250"/>
        <end position="262"/>
    </location>
</feature>
<keyword evidence="2" id="KW-0812">Transmembrane</keyword>
<feature type="compositionally biased region" description="Pro residues" evidence="1">
    <location>
        <begin position="438"/>
        <end position="447"/>
    </location>
</feature>
<dbReference type="Proteomes" id="UP000054097">
    <property type="component" value="Unassembled WGS sequence"/>
</dbReference>
<accession>A0A0C2XXN3</accession>
<feature type="transmembrane region" description="Helical" evidence="2">
    <location>
        <begin position="20"/>
        <end position="46"/>
    </location>
</feature>
<keyword evidence="2" id="KW-0472">Membrane</keyword>
<reference evidence="3 4" key="1">
    <citation type="submission" date="2014-04" db="EMBL/GenBank/DDBJ databases">
        <authorList>
            <consortium name="DOE Joint Genome Institute"/>
            <person name="Kuo A."/>
            <person name="Zuccaro A."/>
            <person name="Kohler A."/>
            <person name="Nagy L.G."/>
            <person name="Floudas D."/>
            <person name="Copeland A."/>
            <person name="Barry K.W."/>
            <person name="Cichocki N."/>
            <person name="Veneault-Fourrey C."/>
            <person name="LaButti K."/>
            <person name="Lindquist E.A."/>
            <person name="Lipzen A."/>
            <person name="Lundell T."/>
            <person name="Morin E."/>
            <person name="Murat C."/>
            <person name="Sun H."/>
            <person name="Tunlid A."/>
            <person name="Henrissat B."/>
            <person name="Grigoriev I.V."/>
            <person name="Hibbett D.S."/>
            <person name="Martin F."/>
            <person name="Nordberg H.P."/>
            <person name="Cantor M.N."/>
            <person name="Hua S.X."/>
        </authorList>
    </citation>
    <scope>NUCLEOTIDE SEQUENCE [LARGE SCALE GENOMIC DNA]</scope>
    <source>
        <strain evidence="3 4">MAFF 305830</strain>
    </source>
</reference>
<evidence type="ECO:0000256" key="1">
    <source>
        <dbReference type="SAM" id="MobiDB-lite"/>
    </source>
</evidence>
<feature type="region of interest" description="Disordered" evidence="1">
    <location>
        <begin position="110"/>
        <end position="159"/>
    </location>
</feature>
<keyword evidence="2" id="KW-1133">Transmembrane helix</keyword>
<name>A0A0C2XXN3_SERVB</name>
<feature type="compositionally biased region" description="Gly residues" evidence="1">
    <location>
        <begin position="263"/>
        <end position="274"/>
    </location>
</feature>
<evidence type="ECO:0000313" key="3">
    <source>
        <dbReference type="EMBL" id="KIM33592.1"/>
    </source>
</evidence>
<feature type="region of interest" description="Disordered" evidence="1">
    <location>
        <begin position="380"/>
        <end position="447"/>
    </location>
</feature>
<sequence length="447" mass="45750">MSNSNGSLNQGGDGNKSGGSLPAIIGGVVGGVLGLLAIIALIWYLLRRREQTRFMFDDDDDDMGGGKGGVYGAAAGMAGGRRGRTRSVNLEDEIKGADAHPYQYGLVGNTPSPHGSPAFHSQNSTMGYGTAHSGGHHQRNSSRDALMASGPASPSLSPRHLDVLLPIGQRRASQLTGSSSGAPDSIMMTNQQPMTHAVTNNNLGNRPSDERDAPWMGHHARPSSSLLEAPTTYPPGHNGFYQQYGPVEPAQPAQQRPPSASTTGGGSITGGGGVHKPPLEPSLAAAMRPVPAHQALYYAAGLQDPNSPLTHSNTMSSSRTQAHVMATPPPGAGGARQYPLSASTSVGASSVPGPGLGLGHAPNREGDIFSAVMASADHAAATATASPTPGAASPGEFGFGRQRRDGEKSPTPSSGPRSPVIQHRDGGRVPVGQQPSGEAPPPAYTDP</sequence>
<feature type="compositionally biased region" description="Polar residues" evidence="1">
    <location>
        <begin position="307"/>
        <end position="321"/>
    </location>
</feature>
<evidence type="ECO:0000313" key="4">
    <source>
        <dbReference type="Proteomes" id="UP000054097"/>
    </source>
</evidence>
<reference evidence="4" key="2">
    <citation type="submission" date="2015-01" db="EMBL/GenBank/DDBJ databases">
        <title>Evolutionary Origins and Diversification of the Mycorrhizal Mutualists.</title>
        <authorList>
            <consortium name="DOE Joint Genome Institute"/>
            <consortium name="Mycorrhizal Genomics Consortium"/>
            <person name="Kohler A."/>
            <person name="Kuo A."/>
            <person name="Nagy L.G."/>
            <person name="Floudas D."/>
            <person name="Copeland A."/>
            <person name="Barry K.W."/>
            <person name="Cichocki N."/>
            <person name="Veneault-Fourrey C."/>
            <person name="LaButti K."/>
            <person name="Lindquist E.A."/>
            <person name="Lipzen A."/>
            <person name="Lundell T."/>
            <person name="Morin E."/>
            <person name="Murat C."/>
            <person name="Riley R."/>
            <person name="Ohm R."/>
            <person name="Sun H."/>
            <person name="Tunlid A."/>
            <person name="Henrissat B."/>
            <person name="Grigoriev I.V."/>
            <person name="Hibbett D.S."/>
            <person name="Martin F."/>
        </authorList>
    </citation>
    <scope>NUCLEOTIDE SEQUENCE [LARGE SCALE GENOMIC DNA]</scope>
    <source>
        <strain evidence="4">MAFF 305830</strain>
    </source>
</reference>
<feature type="compositionally biased region" description="Polar residues" evidence="1">
    <location>
        <begin position="196"/>
        <end position="205"/>
    </location>
</feature>
<dbReference type="OrthoDB" id="3269324at2759"/>
<protein>
    <submittedName>
        <fullName evidence="3">Uncharacterized protein</fullName>
    </submittedName>
</protein>
<dbReference type="HOGENOM" id="CLU_612754_0_0_1"/>
<proteinExistence type="predicted"/>